<dbReference type="PANTHER" id="PTHR45699:SF3">
    <property type="entry name" value="LARGE RIBOSOMAL SUBUNIT PROTEIN UL10"/>
    <property type="match status" value="1"/>
</dbReference>
<dbReference type="InterPro" id="IPR001790">
    <property type="entry name" value="Ribosomal_uL10"/>
</dbReference>
<evidence type="ECO:0000313" key="6">
    <source>
        <dbReference type="EMBL" id="KKN36281.1"/>
    </source>
</evidence>
<dbReference type="InterPro" id="IPR043164">
    <property type="entry name" value="Ribosomal_uL10-like_insert_sf"/>
</dbReference>
<dbReference type="GO" id="GO:0000027">
    <property type="term" value="P:ribosomal large subunit assembly"/>
    <property type="evidence" value="ECO:0007669"/>
    <property type="project" value="TreeGrafter"/>
</dbReference>
<dbReference type="Gene3D" id="3.30.70.1730">
    <property type="match status" value="1"/>
</dbReference>
<evidence type="ECO:0000259" key="5">
    <source>
        <dbReference type="Pfam" id="PF17777"/>
    </source>
</evidence>
<evidence type="ECO:0000256" key="4">
    <source>
        <dbReference type="SAM" id="MobiDB-lite"/>
    </source>
</evidence>
<dbReference type="InterPro" id="IPR040637">
    <property type="entry name" value="Ribosomal_uL10-like_insert"/>
</dbReference>
<feature type="region of interest" description="Disordered" evidence="4">
    <location>
        <begin position="266"/>
        <end position="297"/>
    </location>
</feature>
<dbReference type="Gene3D" id="3.90.105.20">
    <property type="match status" value="1"/>
</dbReference>
<organism evidence="6">
    <name type="scientific">marine sediment metagenome</name>
    <dbReference type="NCBI Taxonomy" id="412755"/>
    <lineage>
        <taxon>unclassified sequences</taxon>
        <taxon>metagenomes</taxon>
        <taxon>ecological metagenomes</taxon>
    </lineage>
</organism>
<name>A0A0F9SH67_9ZZZZ</name>
<evidence type="ECO:0000256" key="1">
    <source>
        <dbReference type="ARBA" id="ARBA00008889"/>
    </source>
</evidence>
<dbReference type="SUPFAM" id="SSF160369">
    <property type="entry name" value="Ribosomal protein L10-like"/>
    <property type="match status" value="1"/>
</dbReference>
<accession>A0A0F9SH67</accession>
<dbReference type="InterPro" id="IPR050323">
    <property type="entry name" value="Ribosomal_protein_uL10"/>
</dbReference>
<dbReference type="Pfam" id="PF17777">
    <property type="entry name" value="RL10P_insert"/>
    <property type="match status" value="1"/>
</dbReference>
<comment type="similarity">
    <text evidence="1">Belongs to the universal ribosomal protein uL10 family.</text>
</comment>
<dbReference type="GO" id="GO:0022625">
    <property type="term" value="C:cytosolic large ribosomal subunit"/>
    <property type="evidence" value="ECO:0007669"/>
    <property type="project" value="TreeGrafter"/>
</dbReference>
<dbReference type="GO" id="GO:0070180">
    <property type="term" value="F:large ribosomal subunit rRNA binding"/>
    <property type="evidence" value="ECO:0007669"/>
    <property type="project" value="TreeGrafter"/>
</dbReference>
<dbReference type="AlphaFoldDB" id="A0A0F9SH67"/>
<dbReference type="Pfam" id="PF00466">
    <property type="entry name" value="Ribosomal_L10"/>
    <property type="match status" value="1"/>
</dbReference>
<reference evidence="6" key="1">
    <citation type="journal article" date="2015" name="Nature">
        <title>Complex archaea that bridge the gap between prokaryotes and eukaryotes.</title>
        <authorList>
            <person name="Spang A."/>
            <person name="Saw J.H."/>
            <person name="Jorgensen S.L."/>
            <person name="Zaremba-Niedzwiedzka K."/>
            <person name="Martijn J."/>
            <person name="Lind A.E."/>
            <person name="van Eijk R."/>
            <person name="Schleper C."/>
            <person name="Guy L."/>
            <person name="Ettema T.J."/>
        </authorList>
    </citation>
    <scope>NUCLEOTIDE SEQUENCE</scope>
</reference>
<keyword evidence="2" id="KW-0689">Ribosomal protein</keyword>
<comment type="caution">
    <text evidence="6">The sequence shown here is derived from an EMBL/GenBank/DDBJ whole genome shotgun (WGS) entry which is preliminary data.</text>
</comment>
<gene>
    <name evidence="6" type="ORF">LCGC14_0775300</name>
</gene>
<dbReference type="GO" id="GO:0003735">
    <property type="term" value="F:structural constituent of ribosome"/>
    <property type="evidence" value="ECO:0007669"/>
    <property type="project" value="TreeGrafter"/>
</dbReference>
<evidence type="ECO:0000256" key="2">
    <source>
        <dbReference type="ARBA" id="ARBA00022980"/>
    </source>
</evidence>
<evidence type="ECO:0000256" key="3">
    <source>
        <dbReference type="ARBA" id="ARBA00023274"/>
    </source>
</evidence>
<dbReference type="PANTHER" id="PTHR45699">
    <property type="entry name" value="60S ACIDIC RIBOSOMAL PROTEIN P0"/>
    <property type="match status" value="1"/>
</dbReference>
<sequence length="297" mass="33911">MIKNKPISQWKIDEINHLVDLLENHKNIAIIEVAHINDLQIQTMRKILRGKTIFRMSKKSLQLRAIEEYKNKSKKKNLDELANNILSQSSLVFTNLDLFELKKIFHENKWMVPAKPNEITPVDIWVPEGDTGLPTGQVISELNMTLRLPTKIMNDTIHIRENTRTHKAGDLVTVKHAAVLKKLGITPIESLIKIFFAWNDGEIIPKEILYLDLEQFKQKIVAGYREALGILFEMPFLQEDMIEDYIQKAVSTANILNTMVFGGGIPASTEEEKPIAEEKEQEEEEEKESVGIGGLFG</sequence>
<dbReference type="InterPro" id="IPR043141">
    <property type="entry name" value="Ribosomal_uL10-like_sf"/>
</dbReference>
<feature type="domain" description="Large ribosomal subunit protein uL10-like insertion" evidence="5">
    <location>
        <begin position="114"/>
        <end position="185"/>
    </location>
</feature>
<keyword evidence="3" id="KW-0687">Ribonucleoprotein</keyword>
<protein>
    <recommendedName>
        <fullName evidence="5">Large ribosomal subunit protein uL10-like insertion domain-containing protein</fullName>
    </recommendedName>
</protein>
<dbReference type="EMBL" id="LAZR01001977">
    <property type="protein sequence ID" value="KKN36281.1"/>
    <property type="molecule type" value="Genomic_DNA"/>
</dbReference>
<dbReference type="GO" id="GO:0002181">
    <property type="term" value="P:cytoplasmic translation"/>
    <property type="evidence" value="ECO:0007669"/>
    <property type="project" value="TreeGrafter"/>
</dbReference>
<proteinExistence type="inferred from homology"/>